<dbReference type="EMBL" id="JAGGNH010000003">
    <property type="protein sequence ID" value="KAJ0977341.1"/>
    <property type="molecule type" value="Genomic_DNA"/>
</dbReference>
<comment type="caution">
    <text evidence="12">The sequence shown here is derived from an EMBL/GenBank/DDBJ whole genome shotgun (WGS) entry which is preliminary data.</text>
</comment>
<dbReference type="Pfam" id="PF09740">
    <property type="entry name" value="DUF2043"/>
    <property type="match status" value="1"/>
</dbReference>
<dbReference type="GO" id="GO:0000993">
    <property type="term" value="F:RNA polymerase II complex binding"/>
    <property type="evidence" value="ECO:0007669"/>
    <property type="project" value="TreeGrafter"/>
</dbReference>
<dbReference type="Pfam" id="PF20867">
    <property type="entry name" value="UVSSA_N"/>
    <property type="match status" value="1"/>
</dbReference>
<evidence type="ECO:0000313" key="12">
    <source>
        <dbReference type="EMBL" id="KAJ0977341.1"/>
    </source>
</evidence>
<dbReference type="InterPro" id="IPR049408">
    <property type="entry name" value="UVSSA_N_a-solenoid_rpt"/>
</dbReference>
<dbReference type="GO" id="GO:0005694">
    <property type="term" value="C:chromosome"/>
    <property type="evidence" value="ECO:0007669"/>
    <property type="project" value="UniProtKB-SubCell"/>
</dbReference>
<keyword evidence="8" id="KW-0175">Coiled coil</keyword>
<organism evidence="12 13">
    <name type="scientific">Dioscorea zingiberensis</name>
    <dbReference type="NCBI Taxonomy" id="325984"/>
    <lineage>
        <taxon>Eukaryota</taxon>
        <taxon>Viridiplantae</taxon>
        <taxon>Streptophyta</taxon>
        <taxon>Embryophyta</taxon>
        <taxon>Tracheophyta</taxon>
        <taxon>Spermatophyta</taxon>
        <taxon>Magnoliopsida</taxon>
        <taxon>Liliopsida</taxon>
        <taxon>Dioscoreales</taxon>
        <taxon>Dioscoreaceae</taxon>
        <taxon>Dioscorea</taxon>
    </lineage>
</organism>
<keyword evidence="9" id="KW-0234">DNA repair</keyword>
<dbReference type="Gene3D" id="1.25.40.90">
    <property type="match status" value="1"/>
</dbReference>
<accession>A0A9D5HI25</accession>
<dbReference type="OrthoDB" id="5594015at2759"/>
<dbReference type="AlphaFoldDB" id="A0A9D5HI25"/>
<comment type="subcellular location">
    <subcellularLocation>
        <location evidence="1">Chromosome</location>
    </subcellularLocation>
</comment>
<comment type="similarity">
    <text evidence="2">Belongs to the UVSSA family.</text>
</comment>
<evidence type="ECO:0000256" key="9">
    <source>
        <dbReference type="ARBA" id="ARBA00023204"/>
    </source>
</evidence>
<dbReference type="GO" id="GO:0043130">
    <property type="term" value="F:ubiquitin binding"/>
    <property type="evidence" value="ECO:0007669"/>
    <property type="project" value="InterPro"/>
</dbReference>
<keyword evidence="6" id="KW-0863">Zinc-finger</keyword>
<dbReference type="SUPFAM" id="SSF48464">
    <property type="entry name" value="ENTH/VHS domain"/>
    <property type="match status" value="1"/>
</dbReference>
<evidence type="ECO:0000256" key="8">
    <source>
        <dbReference type="ARBA" id="ARBA00023054"/>
    </source>
</evidence>
<evidence type="ECO:0000256" key="10">
    <source>
        <dbReference type="SAM" id="MobiDB-lite"/>
    </source>
</evidence>
<dbReference type="InterPro" id="IPR008942">
    <property type="entry name" value="ENTH_VHS"/>
</dbReference>
<dbReference type="InterPro" id="IPR002014">
    <property type="entry name" value="VHS_dom"/>
</dbReference>
<keyword evidence="13" id="KW-1185">Reference proteome</keyword>
<dbReference type="GO" id="GO:0009411">
    <property type="term" value="P:response to UV"/>
    <property type="evidence" value="ECO:0007669"/>
    <property type="project" value="InterPro"/>
</dbReference>
<reference evidence="12" key="1">
    <citation type="submission" date="2021-03" db="EMBL/GenBank/DDBJ databases">
        <authorList>
            <person name="Li Z."/>
            <person name="Yang C."/>
        </authorList>
    </citation>
    <scope>NUCLEOTIDE SEQUENCE</scope>
    <source>
        <strain evidence="12">Dzin_1.0</strain>
        <tissue evidence="12">Leaf</tissue>
    </source>
</reference>
<dbReference type="PROSITE" id="PS50179">
    <property type="entry name" value="VHS"/>
    <property type="match status" value="1"/>
</dbReference>
<evidence type="ECO:0000313" key="13">
    <source>
        <dbReference type="Proteomes" id="UP001085076"/>
    </source>
</evidence>
<protein>
    <recommendedName>
        <fullName evidence="11">VHS domain-containing protein</fullName>
    </recommendedName>
</protein>
<evidence type="ECO:0000259" key="11">
    <source>
        <dbReference type="PROSITE" id="PS50179"/>
    </source>
</evidence>
<dbReference type="GO" id="GO:0006283">
    <property type="term" value="P:transcription-coupled nucleotide-excision repair"/>
    <property type="evidence" value="ECO:0007669"/>
    <property type="project" value="TreeGrafter"/>
</dbReference>
<evidence type="ECO:0000256" key="2">
    <source>
        <dbReference type="ARBA" id="ARBA00009240"/>
    </source>
</evidence>
<evidence type="ECO:0000256" key="4">
    <source>
        <dbReference type="ARBA" id="ARBA00022723"/>
    </source>
</evidence>
<dbReference type="InterPro" id="IPR018610">
    <property type="entry name" value="UVSSA"/>
</dbReference>
<dbReference type="PANTHER" id="PTHR28670:SF1">
    <property type="entry name" value="UV-STIMULATED SCAFFOLD PROTEIN A"/>
    <property type="match status" value="1"/>
</dbReference>
<dbReference type="GO" id="GO:0008270">
    <property type="term" value="F:zinc ion binding"/>
    <property type="evidence" value="ECO:0007669"/>
    <property type="project" value="UniProtKB-KW"/>
</dbReference>
<evidence type="ECO:0000256" key="7">
    <source>
        <dbReference type="ARBA" id="ARBA00022833"/>
    </source>
</evidence>
<dbReference type="PANTHER" id="PTHR28670">
    <property type="entry name" value="UV-STIMULATED SCAFFOLD PROTEIN A"/>
    <property type="match status" value="1"/>
</dbReference>
<evidence type="ECO:0000256" key="3">
    <source>
        <dbReference type="ARBA" id="ARBA00022454"/>
    </source>
</evidence>
<dbReference type="GO" id="GO:0035091">
    <property type="term" value="F:phosphatidylinositol binding"/>
    <property type="evidence" value="ECO:0007669"/>
    <property type="project" value="InterPro"/>
</dbReference>
<dbReference type="InterPro" id="IPR049431">
    <property type="entry name" value="UVSSA_C"/>
</dbReference>
<feature type="domain" description="VHS" evidence="11">
    <location>
        <begin position="25"/>
        <end position="137"/>
    </location>
</feature>
<keyword evidence="4" id="KW-0479">Metal-binding</keyword>
<feature type="compositionally biased region" description="Polar residues" evidence="10">
    <location>
        <begin position="355"/>
        <end position="378"/>
    </location>
</feature>
<evidence type="ECO:0000256" key="1">
    <source>
        <dbReference type="ARBA" id="ARBA00004286"/>
    </source>
</evidence>
<feature type="region of interest" description="Disordered" evidence="10">
    <location>
        <begin position="632"/>
        <end position="658"/>
    </location>
</feature>
<gene>
    <name evidence="12" type="ORF">J5N97_012815</name>
</gene>
<feature type="region of interest" description="Disordered" evidence="10">
    <location>
        <begin position="352"/>
        <end position="387"/>
    </location>
</feature>
<reference evidence="12" key="2">
    <citation type="journal article" date="2022" name="Hortic Res">
        <title>The genome of Dioscorea zingiberensis sheds light on the biosynthesis, origin and evolution of the medicinally important diosgenin saponins.</title>
        <authorList>
            <person name="Li Y."/>
            <person name="Tan C."/>
            <person name="Li Z."/>
            <person name="Guo J."/>
            <person name="Li S."/>
            <person name="Chen X."/>
            <person name="Wang C."/>
            <person name="Dai X."/>
            <person name="Yang H."/>
            <person name="Song W."/>
            <person name="Hou L."/>
            <person name="Xu J."/>
            <person name="Tong Z."/>
            <person name="Xu A."/>
            <person name="Yuan X."/>
            <person name="Wang W."/>
            <person name="Yang Q."/>
            <person name="Chen L."/>
            <person name="Sun Z."/>
            <person name="Wang K."/>
            <person name="Pan B."/>
            <person name="Chen J."/>
            <person name="Bao Y."/>
            <person name="Liu F."/>
            <person name="Qi X."/>
            <person name="Gang D.R."/>
            <person name="Wen J."/>
            <person name="Li J."/>
        </authorList>
    </citation>
    <scope>NUCLEOTIDE SEQUENCE</scope>
    <source>
        <strain evidence="12">Dzin_1.0</strain>
    </source>
</reference>
<proteinExistence type="inferred from homology"/>
<sequence length="658" mass="74409">MENEEMSREGEIDAAAVVARLIEKATSSTDHEVDPRLLKAIKSAVRSSDDEVRDAVRALMDQMKKQHSQVRYLAVLIVDELFMRSKLFRSLLVVNFDQFLSLSIGFRRNLPLPPPSTIASTLRSKSIEILEKWNASFGIHYRQLRLGFDYLKNTLKFQFPNRLENATRLQQERREREIRSKQILLNKFQSLKERYSLIKDEIQSTIDEIGECIEILHAKEADESIPAEDDEVEEYRPPALQQIRLDSLKEGEKVQESTENKAVFDVLRELHRLLVSKHLPAVQEWMSVLVRVDITDKFRDTALKEFIDLRNNILSVKKKCSELGCVFDDGPVQREDEEDLWEEGKIEINVAGESSGANSSVEGSAHIVTTDNGNSSAPHASKSSDDHVLNLTPERSKLLAEAPVVTWGLFLDNWGSNRDAPANQRGLELEGHWGRVDSDAVIPAEKIAELSVHRTLYKEQPVEIQPCHAPLKKGGLCQRRDLKVCPFHGPIVPRDSEGNPIEQIPRKGLAKGEPSAHAAEVVSVLAETETDPNMDKLTVEQVFKQAVRNVRERDVDVKTSKRAKLARVREHNEAVLRDAAVTSTSYSEAFGEHNEAFHGNKTGTKTKKATLSSMLRKKITAKDRIAQRLLSTRATDASSHQLMQGEDSKYREAFPNQW</sequence>
<dbReference type="Proteomes" id="UP001085076">
    <property type="component" value="Miscellaneous, Linkage group lg03"/>
</dbReference>
<keyword evidence="3" id="KW-0158">Chromosome</keyword>
<evidence type="ECO:0000256" key="5">
    <source>
        <dbReference type="ARBA" id="ARBA00022763"/>
    </source>
</evidence>
<name>A0A9D5HI25_9LILI</name>
<feature type="compositionally biased region" description="Polar residues" evidence="10">
    <location>
        <begin position="632"/>
        <end position="642"/>
    </location>
</feature>
<evidence type="ECO:0000256" key="6">
    <source>
        <dbReference type="ARBA" id="ARBA00022771"/>
    </source>
</evidence>
<keyword evidence="7" id="KW-0862">Zinc</keyword>
<keyword evidence="5" id="KW-0227">DNA damage</keyword>